<dbReference type="PANTHER" id="PTHR21137">
    <property type="entry name" value="ODORANT RECEPTOR"/>
    <property type="match status" value="1"/>
</dbReference>
<dbReference type="GO" id="GO:0005886">
    <property type="term" value="C:plasma membrane"/>
    <property type="evidence" value="ECO:0007669"/>
    <property type="project" value="TreeGrafter"/>
</dbReference>
<feature type="transmembrane region" description="Helical" evidence="9">
    <location>
        <begin position="85"/>
        <end position="103"/>
    </location>
</feature>
<feature type="transmembrane region" description="Helical" evidence="9">
    <location>
        <begin position="146"/>
        <end position="165"/>
    </location>
</feature>
<keyword evidence="6 9" id="KW-0472">Membrane</keyword>
<evidence type="ECO:0000256" key="1">
    <source>
        <dbReference type="ARBA" id="ARBA00004141"/>
    </source>
</evidence>
<dbReference type="Pfam" id="PF02949">
    <property type="entry name" value="7tm_6"/>
    <property type="match status" value="1"/>
</dbReference>
<name>A0A4C1Y4A2_EUMVA</name>
<keyword evidence="3 9" id="KW-0812">Transmembrane</keyword>
<gene>
    <name evidence="10" type="primary">Orco</name>
    <name evidence="10" type="ORF">EVAR_53444_1</name>
</gene>
<dbReference type="Proteomes" id="UP000299102">
    <property type="component" value="Unassembled WGS sequence"/>
</dbReference>
<keyword evidence="4" id="KW-0552">Olfaction</keyword>
<evidence type="ECO:0000256" key="7">
    <source>
        <dbReference type="ARBA" id="ARBA00023170"/>
    </source>
</evidence>
<evidence type="ECO:0000313" key="10">
    <source>
        <dbReference type="EMBL" id="GBP69367.1"/>
    </source>
</evidence>
<feature type="transmembrane region" description="Helical" evidence="9">
    <location>
        <begin position="275"/>
        <end position="292"/>
    </location>
</feature>
<dbReference type="EMBL" id="BGZK01001038">
    <property type="protein sequence ID" value="GBP69367.1"/>
    <property type="molecule type" value="Genomic_DNA"/>
</dbReference>
<organism evidence="10 11">
    <name type="scientific">Eumeta variegata</name>
    <name type="common">Bagworm moth</name>
    <name type="synonym">Eumeta japonica</name>
    <dbReference type="NCBI Taxonomy" id="151549"/>
    <lineage>
        <taxon>Eukaryota</taxon>
        <taxon>Metazoa</taxon>
        <taxon>Ecdysozoa</taxon>
        <taxon>Arthropoda</taxon>
        <taxon>Hexapoda</taxon>
        <taxon>Insecta</taxon>
        <taxon>Pterygota</taxon>
        <taxon>Neoptera</taxon>
        <taxon>Endopterygota</taxon>
        <taxon>Lepidoptera</taxon>
        <taxon>Glossata</taxon>
        <taxon>Ditrysia</taxon>
        <taxon>Tineoidea</taxon>
        <taxon>Psychidae</taxon>
        <taxon>Oiketicinae</taxon>
        <taxon>Eumeta</taxon>
    </lineage>
</organism>
<keyword evidence="8" id="KW-0807">Transducer</keyword>
<dbReference type="GO" id="GO:0004984">
    <property type="term" value="F:olfactory receptor activity"/>
    <property type="evidence" value="ECO:0007669"/>
    <property type="project" value="InterPro"/>
</dbReference>
<evidence type="ECO:0000256" key="9">
    <source>
        <dbReference type="SAM" id="Phobius"/>
    </source>
</evidence>
<dbReference type="AlphaFoldDB" id="A0A4C1Y4A2"/>
<keyword evidence="5 9" id="KW-1133">Transmembrane helix</keyword>
<comment type="caution">
    <text evidence="10">The sequence shown here is derived from an EMBL/GenBank/DDBJ whole genome shotgun (WGS) entry which is preliminary data.</text>
</comment>
<keyword evidence="2" id="KW-0716">Sensory transduction</keyword>
<evidence type="ECO:0000256" key="2">
    <source>
        <dbReference type="ARBA" id="ARBA00022606"/>
    </source>
</evidence>
<feature type="transmembrane region" description="Helical" evidence="9">
    <location>
        <begin position="47"/>
        <end position="65"/>
    </location>
</feature>
<dbReference type="PANTHER" id="PTHR21137:SF40">
    <property type="entry name" value="ODORANT RECEPTOR 56A"/>
    <property type="match status" value="1"/>
</dbReference>
<evidence type="ECO:0000256" key="5">
    <source>
        <dbReference type="ARBA" id="ARBA00022989"/>
    </source>
</evidence>
<accession>A0A4C1Y4A2</accession>
<evidence type="ECO:0000256" key="6">
    <source>
        <dbReference type="ARBA" id="ARBA00023136"/>
    </source>
</evidence>
<keyword evidence="11" id="KW-1185">Reference proteome</keyword>
<protein>
    <submittedName>
        <fullName evidence="10">Odorant receptor coreceptor</fullName>
    </submittedName>
</protein>
<dbReference type="GO" id="GO:0007165">
    <property type="term" value="P:signal transduction"/>
    <property type="evidence" value="ECO:0007669"/>
    <property type="project" value="UniProtKB-KW"/>
</dbReference>
<sequence length="506" mass="58344">MRYFVPGVQAVDTMQKILKLLEDPKRPLLGPNAKLLKFMGLLLPKNGILKAFFYFMHVSVVVFVTSEYVDIWFNRSDMNLVLNNLKISMLATVSVAKIVTIMLRQRDWRDIIDYVTRVDKEEREKEDPAVKAVVGQYTKYCRKITYSFWVLISTTVYIVVIYPMAKLCLDKTYRQSVKNGTGDFMEIVRSWAPFDKRNIYWYLFASFYQATECIYGLGVMASVDTTVVVIMVFFGSQLVLLRKKCSQIFGEEHETITEELALERVKECHRIRKEILNSATRLLVALVISALLRMRNPPLRPAIWYTKLFDSFLSPIMLLYMIVCSIMLCASAYQLTNDEDPMQRFFTAEYLVFGIAQLFIYCWHSNDVYYKSQEVMLGPYESSWWRCGAGSRKYVLMLIGQTQGAVLFTAGKFATLTIPTFISVTRARRTASADWWITPGAAAMRPRDLFTTSRDYRESVGVSEQLKKGTTPKHYSLEDSDHTNAPFTRQSSLLQDPVFCRTPFDG</sequence>
<evidence type="ECO:0000256" key="3">
    <source>
        <dbReference type="ARBA" id="ARBA00022692"/>
    </source>
</evidence>
<dbReference type="OrthoDB" id="6597368at2759"/>
<proteinExistence type="predicted"/>
<feature type="transmembrane region" description="Helical" evidence="9">
    <location>
        <begin position="312"/>
        <end position="333"/>
    </location>
</feature>
<feature type="transmembrane region" description="Helical" evidence="9">
    <location>
        <begin position="214"/>
        <end position="234"/>
    </location>
</feature>
<comment type="subcellular location">
    <subcellularLocation>
        <location evidence="1">Membrane</location>
        <topology evidence="1">Multi-pass membrane protein</topology>
    </subcellularLocation>
</comment>
<evidence type="ECO:0000256" key="4">
    <source>
        <dbReference type="ARBA" id="ARBA00022725"/>
    </source>
</evidence>
<reference evidence="10 11" key="1">
    <citation type="journal article" date="2019" name="Commun. Biol.">
        <title>The bagworm genome reveals a unique fibroin gene that provides high tensile strength.</title>
        <authorList>
            <person name="Kono N."/>
            <person name="Nakamura H."/>
            <person name="Ohtoshi R."/>
            <person name="Tomita M."/>
            <person name="Numata K."/>
            <person name="Arakawa K."/>
        </authorList>
    </citation>
    <scope>NUCLEOTIDE SEQUENCE [LARGE SCALE GENOMIC DNA]</scope>
</reference>
<feature type="transmembrane region" description="Helical" evidence="9">
    <location>
        <begin position="345"/>
        <end position="363"/>
    </location>
</feature>
<evidence type="ECO:0000313" key="11">
    <source>
        <dbReference type="Proteomes" id="UP000299102"/>
    </source>
</evidence>
<keyword evidence="7 10" id="KW-0675">Receptor</keyword>
<dbReference type="InterPro" id="IPR004117">
    <property type="entry name" value="7tm6_olfct_rcpt"/>
</dbReference>
<evidence type="ECO:0000256" key="8">
    <source>
        <dbReference type="ARBA" id="ARBA00023224"/>
    </source>
</evidence>
<dbReference type="GO" id="GO:0005549">
    <property type="term" value="F:odorant binding"/>
    <property type="evidence" value="ECO:0007669"/>
    <property type="project" value="InterPro"/>
</dbReference>